<evidence type="ECO:0000256" key="1">
    <source>
        <dbReference type="SAM" id="MobiDB-lite"/>
    </source>
</evidence>
<sequence>MTETKGMPGRIRFRKGNRGRNIGKFNDASDRFCSIVDGTPQGSQPTIWLGFESGDRMLLNPHIARKVAEVLNRFAEKGTLDEQN</sequence>
<dbReference type="EMBL" id="AHOQ02000048">
    <property type="protein sequence ID" value="EMO43781.1"/>
    <property type="molecule type" value="Genomic_DNA"/>
</dbReference>
<evidence type="ECO:0000313" key="3">
    <source>
        <dbReference type="Proteomes" id="UP000012160"/>
    </source>
</evidence>
<name>M6ULT9_9LEPT</name>
<comment type="caution">
    <text evidence="2">The sequence shown here is derived from an EMBL/GenBank/DDBJ whole genome shotgun (WGS) entry which is preliminary data.</text>
</comment>
<reference evidence="2 3" key="1">
    <citation type="submission" date="2013-01" db="EMBL/GenBank/DDBJ databases">
        <authorList>
            <person name="Harkins D.M."/>
            <person name="Durkin A.S."/>
            <person name="Brinkac L.M."/>
            <person name="Haft D.H."/>
            <person name="Selengut J.D."/>
            <person name="Sanka R."/>
            <person name="DePew J."/>
            <person name="Purushe J."/>
            <person name="Matthias M.A."/>
            <person name="Vinetz J.M."/>
            <person name="Sutton G.G."/>
            <person name="Nierman W.C."/>
            <person name="Fouts D.E."/>
        </authorList>
    </citation>
    <scope>NUCLEOTIDE SEQUENCE [LARGE SCALE GENOMIC DNA]</scope>
    <source>
        <strain evidence="2 3">ZUN179</strain>
    </source>
</reference>
<dbReference type="AlphaFoldDB" id="M6ULT9"/>
<dbReference type="RefSeq" id="WP_004479295.1">
    <property type="nucleotide sequence ID" value="NZ_AHOQ02000048.1"/>
</dbReference>
<gene>
    <name evidence="2" type="ORF">LEP1GSC187_0493</name>
</gene>
<proteinExistence type="predicted"/>
<accession>M6ULT9</accession>
<dbReference type="Proteomes" id="UP000012160">
    <property type="component" value="Unassembled WGS sequence"/>
</dbReference>
<protein>
    <submittedName>
        <fullName evidence="2">Uncharacterized protein</fullName>
    </submittedName>
</protein>
<feature type="region of interest" description="Disordered" evidence="1">
    <location>
        <begin position="1"/>
        <end position="20"/>
    </location>
</feature>
<evidence type="ECO:0000313" key="2">
    <source>
        <dbReference type="EMBL" id="EMO43781.1"/>
    </source>
</evidence>
<organism evidence="2 3">
    <name type="scientific">Leptospira santarosai str. ZUN179</name>
    <dbReference type="NCBI Taxonomy" id="1049985"/>
    <lineage>
        <taxon>Bacteria</taxon>
        <taxon>Pseudomonadati</taxon>
        <taxon>Spirochaetota</taxon>
        <taxon>Spirochaetia</taxon>
        <taxon>Leptospirales</taxon>
        <taxon>Leptospiraceae</taxon>
        <taxon>Leptospira</taxon>
    </lineage>
</organism>